<dbReference type="Gene3D" id="3.40.50.150">
    <property type="entry name" value="Vaccinia Virus protein VP39"/>
    <property type="match status" value="1"/>
</dbReference>
<dbReference type="SUPFAM" id="SSF53335">
    <property type="entry name" value="S-adenosyl-L-methionine-dependent methyltransferases"/>
    <property type="match status" value="1"/>
</dbReference>
<sequence>IINISRTKGSTSSSCSMNVFDRQMKRNQKIWSQNQKNFQQYNYLRQEEVCASAGDSISCVCRTFPLTLDLSGSTSFITEHLSKDVVQRVVLTNVSPHTKYTHSEIPTMCVSADEEFLPFKENSFDLVLSSMTMHWINDLPGALRQVCSVLKPDGVFLGAMVGGDSLFELRCSLQLSECEREGGFSPHVSPFTSVNDVGNLMSSAGFNLLTVDVDDVRVNYPGFMELMMDLQGMGESNCALNRRSMLHRDSMLATAAIYKELYGNDDGSIPATFNILFMIGWKPHASQVNTYYL</sequence>
<dbReference type="Pfam" id="PF08241">
    <property type="entry name" value="Methyltransf_11"/>
    <property type="match status" value="1"/>
</dbReference>
<dbReference type="PANTHER" id="PTHR13090:SF1">
    <property type="entry name" value="ARGININE-HYDROXYLASE NDUFAF5, MITOCHONDRIAL"/>
    <property type="match status" value="1"/>
</dbReference>
<dbReference type="AlphaFoldDB" id="A0A8C5G726"/>
<evidence type="ECO:0000313" key="8">
    <source>
        <dbReference type="Ensembl" id="ENSGWIP00000019557.1"/>
    </source>
</evidence>
<protein>
    <recommendedName>
        <fullName evidence="4">Arginine-hydroxylase NDUFAF5, mitochondrial</fullName>
    </recommendedName>
    <alternativeName>
        <fullName evidence="5">NADH dehydrogenase [ubiquinone] 1 alpha subcomplex assembly factor 5</fullName>
    </alternativeName>
    <alternativeName>
        <fullName evidence="6">Putative methyltransferase NDUFAF5</fullName>
    </alternativeName>
</protein>
<dbReference type="PANTHER" id="PTHR13090">
    <property type="entry name" value="ARGININE-HYDROXYLASE NDUFAF5, MITOCHONDRIAL"/>
    <property type="match status" value="1"/>
</dbReference>
<evidence type="ECO:0000313" key="9">
    <source>
        <dbReference type="Proteomes" id="UP000694680"/>
    </source>
</evidence>
<feature type="domain" description="Methyltransferase type 11" evidence="7">
    <location>
        <begin position="68"/>
        <end position="157"/>
    </location>
</feature>
<dbReference type="CDD" id="cd02440">
    <property type="entry name" value="AdoMet_MTases"/>
    <property type="match status" value="1"/>
</dbReference>
<keyword evidence="3" id="KW-0808">Transferase</keyword>
<comment type="similarity">
    <text evidence="1">Belongs to the methyltransferase superfamily.</text>
</comment>
<proteinExistence type="inferred from homology"/>
<evidence type="ECO:0000256" key="5">
    <source>
        <dbReference type="ARBA" id="ARBA00041833"/>
    </source>
</evidence>
<dbReference type="GO" id="GO:0008757">
    <property type="term" value="F:S-adenosylmethionine-dependent methyltransferase activity"/>
    <property type="evidence" value="ECO:0007669"/>
    <property type="project" value="InterPro"/>
</dbReference>
<reference evidence="8" key="1">
    <citation type="submission" date="2020-06" db="EMBL/GenBank/DDBJ databases">
        <authorList>
            <consortium name="Wellcome Sanger Institute Data Sharing"/>
        </authorList>
    </citation>
    <scope>NUCLEOTIDE SEQUENCE [LARGE SCALE GENOMIC DNA]</scope>
</reference>
<organism evidence="8 9">
    <name type="scientific">Gouania willdenowi</name>
    <name type="common">Blunt-snouted clingfish</name>
    <name type="synonym">Lepadogaster willdenowi</name>
    <dbReference type="NCBI Taxonomy" id="441366"/>
    <lineage>
        <taxon>Eukaryota</taxon>
        <taxon>Metazoa</taxon>
        <taxon>Chordata</taxon>
        <taxon>Craniata</taxon>
        <taxon>Vertebrata</taxon>
        <taxon>Euteleostomi</taxon>
        <taxon>Actinopterygii</taxon>
        <taxon>Neopterygii</taxon>
        <taxon>Teleostei</taxon>
        <taxon>Neoteleostei</taxon>
        <taxon>Acanthomorphata</taxon>
        <taxon>Ovalentaria</taxon>
        <taxon>Blenniimorphae</taxon>
        <taxon>Blenniiformes</taxon>
        <taxon>Gobiesocoidei</taxon>
        <taxon>Gobiesocidae</taxon>
        <taxon>Gobiesocinae</taxon>
        <taxon>Gouania</taxon>
    </lineage>
</organism>
<reference evidence="8" key="2">
    <citation type="submission" date="2025-08" db="UniProtKB">
        <authorList>
            <consortium name="Ensembl"/>
        </authorList>
    </citation>
    <scope>IDENTIFICATION</scope>
</reference>
<evidence type="ECO:0000256" key="2">
    <source>
        <dbReference type="ARBA" id="ARBA00022603"/>
    </source>
</evidence>
<name>A0A8C5G726_GOUWI</name>
<evidence type="ECO:0000256" key="6">
    <source>
        <dbReference type="ARBA" id="ARBA00042549"/>
    </source>
</evidence>
<evidence type="ECO:0000256" key="3">
    <source>
        <dbReference type="ARBA" id="ARBA00022679"/>
    </source>
</evidence>
<evidence type="ECO:0000256" key="4">
    <source>
        <dbReference type="ARBA" id="ARBA00040937"/>
    </source>
</evidence>
<dbReference type="GO" id="GO:0032259">
    <property type="term" value="P:methylation"/>
    <property type="evidence" value="ECO:0007669"/>
    <property type="project" value="UniProtKB-KW"/>
</dbReference>
<dbReference type="Proteomes" id="UP000694680">
    <property type="component" value="Chromosome 8"/>
</dbReference>
<dbReference type="Ensembl" id="ENSGWIT00000021535.1">
    <property type="protein sequence ID" value="ENSGWIP00000019557.1"/>
    <property type="gene ID" value="ENSGWIG00000010678.1"/>
</dbReference>
<dbReference type="InterPro" id="IPR050602">
    <property type="entry name" value="Malonyl-ACP_OMT"/>
</dbReference>
<evidence type="ECO:0000256" key="1">
    <source>
        <dbReference type="ARBA" id="ARBA00008361"/>
    </source>
</evidence>
<gene>
    <name evidence="8" type="primary">ndufaf5</name>
</gene>
<keyword evidence="2" id="KW-0489">Methyltransferase</keyword>
<reference evidence="8" key="3">
    <citation type="submission" date="2025-09" db="UniProtKB">
        <authorList>
            <consortium name="Ensembl"/>
        </authorList>
    </citation>
    <scope>IDENTIFICATION</scope>
</reference>
<evidence type="ECO:0000259" key="7">
    <source>
        <dbReference type="Pfam" id="PF08241"/>
    </source>
</evidence>
<keyword evidence="9" id="KW-1185">Reference proteome</keyword>
<accession>A0A8C5G726</accession>
<dbReference type="GO" id="GO:0005739">
    <property type="term" value="C:mitochondrion"/>
    <property type="evidence" value="ECO:0007669"/>
    <property type="project" value="TreeGrafter"/>
</dbReference>
<dbReference type="InterPro" id="IPR013216">
    <property type="entry name" value="Methyltransf_11"/>
</dbReference>
<dbReference type="GO" id="GO:0032981">
    <property type="term" value="P:mitochondrial respiratory chain complex I assembly"/>
    <property type="evidence" value="ECO:0007669"/>
    <property type="project" value="TreeGrafter"/>
</dbReference>
<dbReference type="InterPro" id="IPR029063">
    <property type="entry name" value="SAM-dependent_MTases_sf"/>
</dbReference>